<keyword evidence="4 6" id="KW-1133">Transmembrane helix</keyword>
<gene>
    <name evidence="8" type="ORF">HMPREF0682_1259</name>
</gene>
<dbReference type="AlphaFoldDB" id="U2RZD3"/>
<evidence type="ECO:0000256" key="6">
    <source>
        <dbReference type="SAM" id="Phobius"/>
    </source>
</evidence>
<comment type="caution">
    <text evidence="8">The sequence shown here is derived from an EMBL/GenBank/DDBJ whole genome shotgun (WGS) entry which is preliminary data.</text>
</comment>
<evidence type="ECO:0000256" key="2">
    <source>
        <dbReference type="ARBA" id="ARBA00022475"/>
    </source>
</evidence>
<evidence type="ECO:0000256" key="5">
    <source>
        <dbReference type="ARBA" id="ARBA00023136"/>
    </source>
</evidence>
<dbReference type="PANTHER" id="PTHR30287">
    <property type="entry name" value="MEMBRANE COMPONENT OF PREDICTED ABC SUPERFAMILY METABOLITE UPTAKE TRANSPORTER"/>
    <property type="match status" value="1"/>
</dbReference>
<dbReference type="Pfam" id="PF02687">
    <property type="entry name" value="FtsX"/>
    <property type="match status" value="2"/>
</dbReference>
<feature type="transmembrane region" description="Helical" evidence="6">
    <location>
        <begin position="394"/>
        <end position="419"/>
    </location>
</feature>
<feature type="transmembrane region" description="Helical" evidence="6">
    <location>
        <begin position="733"/>
        <end position="752"/>
    </location>
</feature>
<keyword evidence="3 6" id="KW-0812">Transmembrane</keyword>
<accession>U2RZD3</accession>
<dbReference type="GeneID" id="95359551"/>
<keyword evidence="2" id="KW-1003">Cell membrane</keyword>
<evidence type="ECO:0000256" key="3">
    <source>
        <dbReference type="ARBA" id="ARBA00022692"/>
    </source>
</evidence>
<organism evidence="8 9">
    <name type="scientific">Propionibacterium acidifaciens F0233</name>
    <dbReference type="NCBI Taxonomy" id="553198"/>
    <lineage>
        <taxon>Bacteria</taxon>
        <taxon>Bacillati</taxon>
        <taxon>Actinomycetota</taxon>
        <taxon>Actinomycetes</taxon>
        <taxon>Propionibacteriales</taxon>
        <taxon>Propionibacteriaceae</taxon>
        <taxon>Propionibacterium</taxon>
    </lineage>
</organism>
<dbReference type="PANTHER" id="PTHR30287:SF1">
    <property type="entry name" value="INNER MEMBRANE PROTEIN"/>
    <property type="match status" value="1"/>
</dbReference>
<keyword evidence="9" id="KW-1185">Reference proteome</keyword>
<dbReference type="OrthoDB" id="2934570at2"/>
<dbReference type="InterPro" id="IPR038766">
    <property type="entry name" value="Membrane_comp_ABC_pdt"/>
</dbReference>
<feature type="domain" description="ABC3 transporter permease C-terminal" evidence="7">
    <location>
        <begin position="307"/>
        <end position="425"/>
    </location>
</feature>
<comment type="subcellular location">
    <subcellularLocation>
        <location evidence="1">Cell membrane</location>
        <topology evidence="1">Multi-pass membrane protein</topology>
    </subcellularLocation>
</comment>
<feature type="transmembrane region" description="Helical" evidence="6">
    <location>
        <begin position="302"/>
        <end position="326"/>
    </location>
</feature>
<evidence type="ECO:0000313" key="9">
    <source>
        <dbReference type="Proteomes" id="UP000017052"/>
    </source>
</evidence>
<keyword evidence="5 6" id="KW-0472">Membrane</keyword>
<evidence type="ECO:0000256" key="1">
    <source>
        <dbReference type="ARBA" id="ARBA00004651"/>
    </source>
</evidence>
<evidence type="ECO:0000313" key="8">
    <source>
        <dbReference type="EMBL" id="ERK55942.1"/>
    </source>
</evidence>
<dbReference type="GO" id="GO:0005886">
    <property type="term" value="C:plasma membrane"/>
    <property type="evidence" value="ECO:0007669"/>
    <property type="project" value="UniProtKB-SubCell"/>
</dbReference>
<feature type="transmembrane region" description="Helical" evidence="6">
    <location>
        <begin position="772"/>
        <end position="790"/>
    </location>
</feature>
<dbReference type="EMBL" id="ACVN02000168">
    <property type="protein sequence ID" value="ERK55942.1"/>
    <property type="molecule type" value="Genomic_DNA"/>
</dbReference>
<name>U2RZD3_9ACTN</name>
<reference evidence="8" key="1">
    <citation type="submission" date="2013-08" db="EMBL/GenBank/DDBJ databases">
        <authorList>
            <person name="Durkin A.S."/>
            <person name="Haft D.R."/>
            <person name="McCorrison J."/>
            <person name="Torralba M."/>
            <person name="Gillis M."/>
            <person name="Haft D.H."/>
            <person name="Methe B."/>
            <person name="Sutton G."/>
            <person name="Nelson K.E."/>
        </authorList>
    </citation>
    <scope>NUCLEOTIDE SEQUENCE [LARGE SCALE GENOMIC DNA]</scope>
    <source>
        <strain evidence="8">F0233</strain>
    </source>
</reference>
<feature type="transmembrane region" description="Helical" evidence="6">
    <location>
        <begin position="673"/>
        <end position="692"/>
    </location>
</feature>
<proteinExistence type="predicted"/>
<dbReference type="Proteomes" id="UP000017052">
    <property type="component" value="Unassembled WGS sequence"/>
</dbReference>
<sequence>MTGSPAARPRSPLRHRLPRQLRANAGRWAAILVLLLAVSATGTGYLSAAASITKTTHTLRADYAVEDGRITTAAELTDEQSRVLSDAGLEMHDNRSRDTPLVIDAAHLADGEDPDATVTLRLHTPRDGFDLEALHEGAMPAADDELALDTTFARAHRLGVGDTVTAAGTSWTISGLVTLPDYTALFKTNSGIVMNTLTFGVGTVTPEGWKRLDGVGGVPTAFTGSFFLDDALSADTTAHVGLDGSALTDGDGTLTAGERHDVETDAAARLVAAGARVTSLIDADDNMGITYGIDDVDHDSVFITWLLIVLVVVVAFIVIVISSATIESESSVIGTLLASGWRRGELLRHYLALPALVGATACLAGNILGHTVLTAPMRSIYYDMYSLPPCTASFSVRALLLTTVLPLVLLIGITALGLVRALRRTPLQFLRHEHRRRGHRAVHLPARLPFRTRFRLRLLLQARAAFATLFAGIVLSSFLLMAGLSFLPIVDNYTEDTIADLPAAYTYALSAPVDPADAGPDPGAGASAERITTTVLRVERRWDAGPMDVQLLGVDPDSPHLGGLDVADGRVVVGAGLLDKTDVRVGDELTLTDRYTGTQYRFTVAGTRGNSTDVRVYLSRAELNGMLGEAPDAFNGYLSDSALELPSEAVASVMTEQDVRTAADQVSASASTIMRMAAVLAILVFVIVVHLLTKTVIDRGARTISLLKVLGYRDDEVSAVYVRTVTLTVMASLLVSPVLVVRFLAWGIARVFIGYDANFVLAVPPVMVAEEIAIALGAYLLVAALHLLHVRRIPPGEALRVQE</sequence>
<evidence type="ECO:0000259" key="7">
    <source>
        <dbReference type="Pfam" id="PF02687"/>
    </source>
</evidence>
<protein>
    <submittedName>
        <fullName evidence="8">Efflux ABC transporter, permease protein</fullName>
    </submittedName>
</protein>
<dbReference type="InterPro" id="IPR003838">
    <property type="entry name" value="ABC3_permease_C"/>
</dbReference>
<evidence type="ECO:0000256" key="4">
    <source>
        <dbReference type="ARBA" id="ARBA00022989"/>
    </source>
</evidence>
<dbReference type="RefSeq" id="WP_021797459.1">
    <property type="nucleotide sequence ID" value="NZ_ACVN02000168.1"/>
</dbReference>
<feature type="transmembrane region" description="Helical" evidence="6">
    <location>
        <begin position="464"/>
        <end position="487"/>
    </location>
</feature>
<feature type="domain" description="ABC3 transporter permease C-terminal" evidence="7">
    <location>
        <begin position="676"/>
        <end position="795"/>
    </location>
</feature>
<feature type="transmembrane region" description="Helical" evidence="6">
    <location>
        <begin position="347"/>
        <end position="368"/>
    </location>
</feature>